<feature type="transmembrane region" description="Helical" evidence="1">
    <location>
        <begin position="20"/>
        <end position="41"/>
    </location>
</feature>
<name>A0A410QDA3_9FIRM</name>
<dbReference type="EMBL" id="CP035282">
    <property type="protein sequence ID" value="QAT61798.1"/>
    <property type="molecule type" value="Genomic_DNA"/>
</dbReference>
<dbReference type="AlphaFoldDB" id="A0A410QDA3"/>
<dbReference type="Pfam" id="PF07963">
    <property type="entry name" value="N_methyl"/>
    <property type="match status" value="1"/>
</dbReference>
<protein>
    <submittedName>
        <fullName evidence="2">Prepilin-type N-terminal cleavage/methylation domain-containing protein</fullName>
    </submittedName>
</protein>
<dbReference type="NCBIfam" id="TIGR02532">
    <property type="entry name" value="IV_pilin_GFxxxE"/>
    <property type="match status" value="1"/>
</dbReference>
<dbReference type="KEGG" id="spoa:EQM13_09445"/>
<reference evidence="3" key="1">
    <citation type="submission" date="2019-01" db="EMBL/GenBank/DDBJ databases">
        <title>Draft genomes of a novel of Sporanaerobacter strains.</title>
        <authorList>
            <person name="Ma S."/>
        </authorList>
    </citation>
    <scope>NUCLEOTIDE SEQUENCE [LARGE SCALE GENOMIC DNA]</scope>
    <source>
        <strain evidence="3">NJN-17</strain>
    </source>
</reference>
<gene>
    <name evidence="2" type="ORF">EQM13_09445</name>
</gene>
<keyword evidence="3" id="KW-1185">Reference proteome</keyword>
<keyword evidence="1" id="KW-0812">Transmembrane</keyword>
<proteinExistence type="predicted"/>
<dbReference type="Proteomes" id="UP000287969">
    <property type="component" value="Chromosome"/>
</dbReference>
<sequence length="167" mass="19121">MHKLDRGCNELNKGFTLVELILSLALLLIALLLIFNIYFLGNNIFNRSVDQGDIQRNVRVAMDKVTEEIRMADFITSKVSEDGKINGKSEYYSIGLEENKLVKKYSEEDEEEVIAELSDILFKPKNGGLSLKISRDNYEIETEIPLENNPSIDIDNEGTHVIYYTKR</sequence>
<keyword evidence="1" id="KW-0472">Membrane</keyword>
<accession>A0A410QDA3</accession>
<keyword evidence="1" id="KW-1133">Transmembrane helix</keyword>
<evidence type="ECO:0000256" key="1">
    <source>
        <dbReference type="SAM" id="Phobius"/>
    </source>
</evidence>
<evidence type="ECO:0000313" key="2">
    <source>
        <dbReference type="EMBL" id="QAT61798.1"/>
    </source>
</evidence>
<organism evidence="2 3">
    <name type="scientific">Acidilutibacter cellobiosedens</name>
    <dbReference type="NCBI Taxonomy" id="2507161"/>
    <lineage>
        <taxon>Bacteria</taxon>
        <taxon>Bacillati</taxon>
        <taxon>Bacillota</taxon>
        <taxon>Tissierellia</taxon>
        <taxon>Tissierellales</taxon>
        <taxon>Acidilutibacteraceae</taxon>
        <taxon>Acidilutibacter</taxon>
    </lineage>
</organism>
<dbReference type="PROSITE" id="PS00409">
    <property type="entry name" value="PROKAR_NTER_METHYL"/>
    <property type="match status" value="1"/>
</dbReference>
<evidence type="ECO:0000313" key="3">
    <source>
        <dbReference type="Proteomes" id="UP000287969"/>
    </source>
</evidence>
<dbReference type="InterPro" id="IPR012902">
    <property type="entry name" value="N_methyl_site"/>
</dbReference>